<evidence type="ECO:0000313" key="1">
    <source>
        <dbReference type="EMBL" id="MCM2563785.1"/>
    </source>
</evidence>
<gene>
    <name evidence="1" type="ORF">M8744_16680</name>
</gene>
<keyword evidence="2" id="KW-1185">Reference proteome</keyword>
<dbReference type="EMBL" id="JAMQGO010000017">
    <property type="protein sequence ID" value="MCM2563785.1"/>
    <property type="molecule type" value="Genomic_DNA"/>
</dbReference>
<comment type="caution">
    <text evidence="1">The sequence shown here is derived from an EMBL/GenBank/DDBJ whole genome shotgun (WGS) entry which is preliminary data.</text>
</comment>
<sequence>MSFHSVDGLFFLGCRQARDGGLQVVYDENGGHRMIFDLGAPAGQSDRVTPALRAALRERNVIAGLYREMAARKITIEPAS</sequence>
<name>A0ACC6A026_9RHOB</name>
<organism evidence="1 2">
    <name type="scientific">Lutimaribacter degradans</name>
    <dbReference type="NCBI Taxonomy" id="2945989"/>
    <lineage>
        <taxon>Bacteria</taxon>
        <taxon>Pseudomonadati</taxon>
        <taxon>Pseudomonadota</taxon>
        <taxon>Alphaproteobacteria</taxon>
        <taxon>Rhodobacterales</taxon>
        <taxon>Roseobacteraceae</taxon>
        <taxon>Lutimaribacter</taxon>
    </lineage>
</organism>
<protein>
    <submittedName>
        <fullName evidence="1">Uncharacterized protein</fullName>
    </submittedName>
</protein>
<proteinExistence type="predicted"/>
<reference evidence="1" key="1">
    <citation type="submission" date="2022-06" db="EMBL/GenBank/DDBJ databases">
        <title>Lutimaribacter sp. EGI FJ00013, a novel bacterium isolated from a salt lake sediment enrichment.</title>
        <authorList>
            <person name="Gao L."/>
            <person name="Fang B.-Z."/>
            <person name="Li W.-J."/>
        </authorList>
    </citation>
    <scope>NUCLEOTIDE SEQUENCE</scope>
    <source>
        <strain evidence="1">EGI FJ00013</strain>
    </source>
</reference>
<evidence type="ECO:0000313" key="2">
    <source>
        <dbReference type="Proteomes" id="UP001203036"/>
    </source>
</evidence>
<accession>A0ACC6A026</accession>
<dbReference type="Proteomes" id="UP001203036">
    <property type="component" value="Unassembled WGS sequence"/>
</dbReference>